<feature type="compositionally biased region" description="Basic and acidic residues" evidence="1">
    <location>
        <begin position="398"/>
        <end position="410"/>
    </location>
</feature>
<dbReference type="Proteomes" id="UP000053477">
    <property type="component" value="Unassembled WGS sequence"/>
</dbReference>
<dbReference type="InterPro" id="IPR000014">
    <property type="entry name" value="PAS"/>
</dbReference>
<organism evidence="3 4">
    <name type="scientific">Schizopora paradoxa</name>
    <dbReference type="NCBI Taxonomy" id="27342"/>
    <lineage>
        <taxon>Eukaryota</taxon>
        <taxon>Fungi</taxon>
        <taxon>Dikarya</taxon>
        <taxon>Basidiomycota</taxon>
        <taxon>Agaricomycotina</taxon>
        <taxon>Agaricomycetes</taxon>
        <taxon>Hymenochaetales</taxon>
        <taxon>Schizoporaceae</taxon>
        <taxon>Schizopora</taxon>
    </lineage>
</organism>
<feature type="compositionally biased region" description="Low complexity" evidence="1">
    <location>
        <begin position="355"/>
        <end position="379"/>
    </location>
</feature>
<dbReference type="Gene3D" id="3.30.450.20">
    <property type="entry name" value="PAS domain"/>
    <property type="match status" value="1"/>
</dbReference>
<dbReference type="PROSITE" id="PS50112">
    <property type="entry name" value="PAS"/>
    <property type="match status" value="1"/>
</dbReference>
<evidence type="ECO:0000313" key="4">
    <source>
        <dbReference type="Proteomes" id="UP000053477"/>
    </source>
</evidence>
<accession>A0A0H2SCR8</accession>
<dbReference type="OrthoDB" id="411251at2759"/>
<name>A0A0H2SCR8_9AGAM</name>
<dbReference type="InParanoid" id="A0A0H2SCR8"/>
<evidence type="ECO:0000259" key="2">
    <source>
        <dbReference type="PROSITE" id="PS50112"/>
    </source>
</evidence>
<feature type="compositionally biased region" description="Low complexity" evidence="1">
    <location>
        <begin position="228"/>
        <end position="238"/>
    </location>
</feature>
<dbReference type="EMBL" id="KQ085939">
    <property type="protein sequence ID" value="KLO14756.1"/>
    <property type="molecule type" value="Genomic_DNA"/>
</dbReference>
<sequence length="434" mass="47259">MSRIGTSSNPNDRQFALQKIRATPKSFMPLVRPWMSSVGYEDYELVGNSCFALVKPEELDRVREVMDELRNENKSACLIYLHLRHKNPNRGYPLCACTYSNVEDVVVGGISLAYSGNKPMQNASTATEVVSVTPSASQFEYRRWNDRRQITSHPRSLPSIPSGAVSAASAAVHDEVQPKVSQSATPSPNLSASSEIGKPILPLPPSSSVRPQRASPPRSISKPPPSPSTSLSVSASSSGFVYDEGPRTALILDRFSLDNGILYVTNDSILGPREAVLGRSFYDFVLKADEKLVRGWMDVVKTWGVNDRGNPSDGGSGYAKFRIDLNGRDSKGVHHRRTPPNAVSASSQPYPPRAAYPQQPTRTLSSNSASTSPTSSRPRPQARNSSERGVNSTASLRSSHERRNAGERDSEVMRVDAILSPQSDGIIVILRPTA</sequence>
<reference evidence="3 4" key="1">
    <citation type="submission" date="2015-04" db="EMBL/GenBank/DDBJ databases">
        <title>Complete genome sequence of Schizopora paradoxa KUC8140, a cosmopolitan wood degrader in East Asia.</title>
        <authorList>
            <consortium name="DOE Joint Genome Institute"/>
            <person name="Min B."/>
            <person name="Park H."/>
            <person name="Jang Y."/>
            <person name="Kim J.-J."/>
            <person name="Kim K.H."/>
            <person name="Pangilinan J."/>
            <person name="Lipzen A."/>
            <person name="Riley R."/>
            <person name="Grigoriev I.V."/>
            <person name="Spatafora J.W."/>
            <person name="Choi I.-G."/>
        </authorList>
    </citation>
    <scope>NUCLEOTIDE SEQUENCE [LARGE SCALE GENOMIC DNA]</scope>
    <source>
        <strain evidence="3 4">KUC8140</strain>
    </source>
</reference>
<gene>
    <name evidence="3" type="ORF">SCHPADRAFT_939302</name>
</gene>
<proteinExistence type="predicted"/>
<evidence type="ECO:0000313" key="3">
    <source>
        <dbReference type="EMBL" id="KLO14756.1"/>
    </source>
</evidence>
<feature type="region of interest" description="Disordered" evidence="1">
    <location>
        <begin position="327"/>
        <end position="410"/>
    </location>
</feature>
<feature type="domain" description="PAS" evidence="2">
    <location>
        <begin position="38"/>
        <end position="73"/>
    </location>
</feature>
<feature type="compositionally biased region" description="Polar residues" evidence="1">
    <location>
        <begin position="382"/>
        <end position="397"/>
    </location>
</feature>
<dbReference type="STRING" id="27342.A0A0H2SCR8"/>
<feature type="region of interest" description="Disordered" evidence="1">
    <location>
        <begin position="171"/>
        <end position="239"/>
    </location>
</feature>
<keyword evidence="4" id="KW-1185">Reference proteome</keyword>
<protein>
    <recommendedName>
        <fullName evidence="2">PAS domain-containing protein</fullName>
    </recommendedName>
</protein>
<feature type="compositionally biased region" description="Polar residues" evidence="1">
    <location>
        <begin position="179"/>
        <end position="194"/>
    </location>
</feature>
<dbReference type="AlphaFoldDB" id="A0A0H2SCR8"/>
<evidence type="ECO:0000256" key="1">
    <source>
        <dbReference type="SAM" id="MobiDB-lite"/>
    </source>
</evidence>